<reference evidence="1" key="1">
    <citation type="journal article" date="2017" name="Proc. Natl. Acad. Sci. U.S.A.">
        <title>Comparative genomics uncovers the prolific and distinctive metabolic potential of the cyanobacterial genus Moorea.</title>
        <authorList>
            <person name="Leao T."/>
            <person name="Castelao G."/>
            <person name="Korobeynikov A."/>
            <person name="Monroe E.A."/>
            <person name="Podell S."/>
            <person name="Glukhov E."/>
            <person name="Allen E.E."/>
            <person name="Gerwick W.H."/>
            <person name="Gerwick L."/>
        </authorList>
    </citation>
    <scope>NUCLEOTIDE SEQUENCE</scope>
    <source>
        <strain evidence="1">JHB</strain>
    </source>
</reference>
<evidence type="ECO:0000313" key="1">
    <source>
        <dbReference type="EMBL" id="WAN69221.1"/>
    </source>
</evidence>
<name>A0A9Q9ST84_MOOP1</name>
<protein>
    <submittedName>
        <fullName evidence="1">Uncharacterized protein</fullName>
    </submittedName>
</protein>
<accession>A0A9Q9ST84</accession>
<sequence>MLTLDHLITPLFHALTMSDRVVISVKIHGVLLEKFIWHEFNSI</sequence>
<organism evidence="1">
    <name type="scientific">Moorena producens (strain JHB)</name>
    <dbReference type="NCBI Taxonomy" id="1454205"/>
    <lineage>
        <taxon>Bacteria</taxon>
        <taxon>Bacillati</taxon>
        <taxon>Cyanobacteriota</taxon>
        <taxon>Cyanophyceae</taxon>
        <taxon>Coleofasciculales</taxon>
        <taxon>Coleofasciculaceae</taxon>
        <taxon>Moorena</taxon>
    </lineage>
</organism>
<reference evidence="1" key="2">
    <citation type="submission" date="2022-10" db="EMBL/GenBank/DDBJ databases">
        <authorList>
            <person name="Ngo T.-E."/>
        </authorList>
    </citation>
    <scope>NUCLEOTIDE SEQUENCE</scope>
    <source>
        <strain evidence="1">JHB</strain>
    </source>
</reference>
<dbReference type="Proteomes" id="UP000176944">
    <property type="component" value="Chromosome"/>
</dbReference>
<dbReference type="EMBL" id="CP017708">
    <property type="protein sequence ID" value="WAN69221.1"/>
    <property type="molecule type" value="Genomic_DNA"/>
</dbReference>
<proteinExistence type="predicted"/>
<dbReference type="AlphaFoldDB" id="A0A9Q9ST84"/>
<gene>
    <name evidence="1" type="ORF">BJP36_43470</name>
</gene>